<reference evidence="1" key="1">
    <citation type="journal article" date="2015" name="Nature">
        <title>Complex archaea that bridge the gap between prokaryotes and eukaryotes.</title>
        <authorList>
            <person name="Spang A."/>
            <person name="Saw J.H."/>
            <person name="Jorgensen S.L."/>
            <person name="Zaremba-Niedzwiedzka K."/>
            <person name="Martijn J."/>
            <person name="Lind A.E."/>
            <person name="van Eijk R."/>
            <person name="Schleper C."/>
            <person name="Guy L."/>
            <person name="Ettema T.J."/>
        </authorList>
    </citation>
    <scope>NUCLEOTIDE SEQUENCE</scope>
</reference>
<sequence>MLVTQYTYPLAEEEYGIGRTAKRTALRIRLAKLEVIREMTTQYGNFMDTALSWYDRPPCCLGYMIGCYDNITQMAIQNDPVNFSD</sequence>
<name>A0A0F9K3S7_9ZZZZ</name>
<accession>A0A0F9K3S7</accession>
<dbReference type="AlphaFoldDB" id="A0A0F9K3S7"/>
<proteinExistence type="predicted"/>
<organism evidence="1">
    <name type="scientific">marine sediment metagenome</name>
    <dbReference type="NCBI Taxonomy" id="412755"/>
    <lineage>
        <taxon>unclassified sequences</taxon>
        <taxon>metagenomes</taxon>
        <taxon>ecological metagenomes</taxon>
    </lineage>
</organism>
<dbReference type="EMBL" id="LAZR01014597">
    <property type="protein sequence ID" value="KKM16793.1"/>
    <property type="molecule type" value="Genomic_DNA"/>
</dbReference>
<comment type="caution">
    <text evidence="1">The sequence shown here is derived from an EMBL/GenBank/DDBJ whole genome shotgun (WGS) entry which is preliminary data.</text>
</comment>
<gene>
    <name evidence="1" type="ORF">LCGC14_1682230</name>
</gene>
<evidence type="ECO:0000313" key="1">
    <source>
        <dbReference type="EMBL" id="KKM16793.1"/>
    </source>
</evidence>
<protein>
    <submittedName>
        <fullName evidence="1">Uncharacterized protein</fullName>
    </submittedName>
</protein>